<gene>
    <name evidence="2" type="primary">orf519</name>
</gene>
<dbReference type="EMBL" id="MH367296">
    <property type="protein sequence ID" value="AYP41321.1"/>
    <property type="molecule type" value="Genomic_DNA"/>
</dbReference>
<evidence type="ECO:0000313" key="2">
    <source>
        <dbReference type="EMBL" id="AYP41292.1"/>
    </source>
</evidence>
<dbReference type="EMBL" id="MH367294">
    <property type="protein sequence ID" value="AYP41262.1"/>
    <property type="molecule type" value="Genomic_DNA"/>
</dbReference>
<dbReference type="AlphaFoldDB" id="A0A3G2ZP31"/>
<geneLocation type="mitochondrion" evidence="2"/>
<reference evidence="2" key="1">
    <citation type="journal article" date="2018" name="Environ. Microbiol.">
        <title>Mitochondrial genome, comparative analysis and evolutionary insights into the entomopathogenic fungus Hirsutella thompsonii.</title>
        <authorList>
            <person name="Wang L."/>
            <person name="Zhang S."/>
            <person name="Li J.H."/>
            <person name="Zhang Y.J."/>
        </authorList>
    </citation>
    <scope>NUCLEOTIDE SEQUENCE</scope>
    <source>
        <strain evidence="2">ARSEF 137</strain>
        <strain evidence="3">ARSEF 1947</strain>
        <strain evidence="1">ARSEF 9457</strain>
    </source>
</reference>
<name>A0A3G2ZP31_HIRTH</name>
<dbReference type="GO" id="GO:0005840">
    <property type="term" value="C:ribosome"/>
    <property type="evidence" value="ECO:0007669"/>
    <property type="project" value="UniProtKB-KW"/>
</dbReference>
<accession>A0A3G2ZP31</accession>
<protein>
    <submittedName>
        <fullName evidence="2">Ribosomal protein S3</fullName>
    </submittedName>
</protein>
<keyword evidence="2" id="KW-0687">Ribonucleoprotein</keyword>
<dbReference type="GeneID" id="38573538"/>
<keyword evidence="2" id="KW-0689">Ribosomal protein</keyword>
<dbReference type="EMBL" id="MH367295">
    <property type="protein sequence ID" value="AYP41292.1"/>
    <property type="molecule type" value="Genomic_DNA"/>
</dbReference>
<sequence>MKIFHNNLNNNSKTINAAAGAAARQRIVRNNVKYLPSFSKEWKNIIYCYNKNNLKDIPVNNININNIIKSYFNLYFKHPNYLDYDYNPLKKNTTQIGLDISELDYENTRKFLRRIYVSNAEIKHTNNKAIITLYTVNREKKILKDKYLKINKKVSRHLIKRSIFLHNKIYRRILAILNLGGLKNKYQYITKLESISKKNFWNYKLNDLTKFIKFKNTYLKKIWSIIINNYWKKYLNLLRKYDLLYSLNQSKFNKQIFLYKLSKILNKIIGKEIQYNIVNLKSIAFHSDLLTNALVLKIQKTNMNYKKIMSSLLNRAPFPLNNRACSRQITKIQNTSPYKDFALISIACAYPISSSLYPEVLLQGSRDNPEGLKAGLIKYRSGISASCVNKTIPAIASAHMRASMVDQEKNIDKMLGNSCNISQVHKTIFNSIGYKNLGGMRLEVKGRLSKRYRADRSLFALKWKGGLKNVDSSFKGLSSVLFRGNTKSNVSYSMFNSKRRIGAFAVKGWISGKSYSTKA</sequence>
<dbReference type="RefSeq" id="YP_009546943.1">
    <property type="nucleotide sequence ID" value="NC_040165.1"/>
</dbReference>
<organism evidence="2">
    <name type="scientific">Hirsutella thompsonii</name>
    <name type="common">Entomogenous fungus</name>
    <dbReference type="NCBI Taxonomy" id="42368"/>
    <lineage>
        <taxon>Eukaryota</taxon>
        <taxon>Fungi</taxon>
        <taxon>Dikarya</taxon>
        <taxon>Ascomycota</taxon>
        <taxon>Pezizomycotina</taxon>
        <taxon>Sordariomycetes</taxon>
        <taxon>Hypocreomycetidae</taxon>
        <taxon>Hypocreales</taxon>
        <taxon>Ophiocordycipitaceae</taxon>
        <taxon>Hirsutella</taxon>
    </lineage>
</organism>
<evidence type="ECO:0000313" key="3">
    <source>
        <dbReference type="EMBL" id="AYP41321.1"/>
    </source>
</evidence>
<keyword evidence="2" id="KW-0496">Mitochondrion</keyword>
<reference evidence="2" key="2">
    <citation type="submission" date="2018-05" db="EMBL/GenBank/DDBJ databases">
        <authorList>
            <person name="Zhang Y.-J."/>
        </authorList>
    </citation>
    <scope>NUCLEOTIDE SEQUENCE</scope>
    <source>
        <strain evidence="2">ARSEF 137</strain>
        <strain evidence="3">ARSEF 1947</strain>
        <strain evidence="1">ARSEF 9457</strain>
    </source>
</reference>
<evidence type="ECO:0000313" key="1">
    <source>
        <dbReference type="EMBL" id="AYP41262.1"/>
    </source>
</evidence>
<proteinExistence type="predicted"/>